<dbReference type="PRINTS" id="PR01837">
    <property type="entry name" value="MGTCSAPBPROT"/>
</dbReference>
<organism evidence="9 10">
    <name type="scientific">Azotobacter chroococcum</name>
    <dbReference type="NCBI Taxonomy" id="353"/>
    <lineage>
        <taxon>Bacteria</taxon>
        <taxon>Pseudomonadati</taxon>
        <taxon>Pseudomonadota</taxon>
        <taxon>Gammaproteobacteria</taxon>
        <taxon>Pseudomonadales</taxon>
        <taxon>Pseudomonadaceae</taxon>
        <taxon>Azotobacter</taxon>
    </lineage>
</organism>
<evidence type="ECO:0000256" key="4">
    <source>
        <dbReference type="ARBA" id="ARBA00022692"/>
    </source>
</evidence>
<reference evidence="9 10" key="1">
    <citation type="submission" date="2019-03" db="EMBL/GenBank/DDBJ databases">
        <title>Genomic Encyclopedia of Type Strains, Phase IV (KMG-IV): sequencing the most valuable type-strain genomes for metagenomic binning, comparative biology and taxonomic classification.</title>
        <authorList>
            <person name="Goeker M."/>
        </authorList>
    </citation>
    <scope>NUCLEOTIDE SEQUENCE [LARGE SCALE GENOMIC DNA]</scope>
    <source>
        <strain evidence="9 10">DSM 2286</strain>
    </source>
</reference>
<evidence type="ECO:0000256" key="1">
    <source>
        <dbReference type="ARBA" id="ARBA00004651"/>
    </source>
</evidence>
<dbReference type="PANTHER" id="PTHR33778">
    <property type="entry name" value="PROTEIN MGTC"/>
    <property type="match status" value="1"/>
</dbReference>
<feature type="transmembrane region" description="Helical" evidence="7">
    <location>
        <begin position="139"/>
        <end position="157"/>
    </location>
</feature>
<evidence type="ECO:0000256" key="3">
    <source>
        <dbReference type="ARBA" id="ARBA00022475"/>
    </source>
</evidence>
<keyword evidence="3" id="KW-1003">Cell membrane</keyword>
<dbReference type="InterPro" id="IPR003416">
    <property type="entry name" value="MgtC/SapB/SrpB/YhiD_fam"/>
</dbReference>
<keyword evidence="4 7" id="KW-0812">Transmembrane</keyword>
<feature type="transmembrane region" description="Helical" evidence="7">
    <location>
        <begin position="83"/>
        <end position="101"/>
    </location>
</feature>
<feature type="transmembrane region" description="Helical" evidence="7">
    <location>
        <begin position="163"/>
        <end position="181"/>
    </location>
</feature>
<keyword evidence="7" id="KW-0997">Cell inner membrane</keyword>
<dbReference type="Pfam" id="PF02308">
    <property type="entry name" value="MgtC"/>
    <property type="match status" value="1"/>
</dbReference>
<dbReference type="AlphaFoldDB" id="A0A4R1PIP0"/>
<name>A0A4R1PIP0_9GAMM</name>
<proteinExistence type="inferred from homology"/>
<comment type="subcellular location">
    <subcellularLocation>
        <location evidence="7">Cell inner membrane</location>
        <topology evidence="7">Multi-pass membrane protein</topology>
    </subcellularLocation>
    <subcellularLocation>
        <location evidence="1">Cell membrane</location>
        <topology evidence="1">Multi-pass membrane protein</topology>
    </subcellularLocation>
</comment>
<evidence type="ECO:0000256" key="2">
    <source>
        <dbReference type="ARBA" id="ARBA00009298"/>
    </source>
</evidence>
<feature type="transmembrane region" description="Helical" evidence="7">
    <location>
        <begin position="107"/>
        <end position="127"/>
    </location>
</feature>
<sequence>MNAANKARQGRKKGVNTFVHLFDSSKRMSAWDVFVAVLADEFSDLSRLEQTLRTGLRLLLAAVLGGLLGFEREHHGHAAGVRTHMLVTLGAALFVLIPEQAGAGHDAMSRVIQGIVAGVGFLCAGTILKSRDKAEVTGLTTSAGLWLATAIGVAVGLGHQATAVLGTLLGLFILNVVSWLIDRLEKGRNGP</sequence>
<feature type="domain" description="MgtC/SapB/SrpB/YhiD N-terminal" evidence="8">
    <location>
        <begin position="58"/>
        <end position="180"/>
    </location>
</feature>
<comment type="caution">
    <text evidence="9">The sequence shown here is derived from an EMBL/GenBank/DDBJ whole genome shotgun (WGS) entry which is preliminary data.</text>
</comment>
<dbReference type="InterPro" id="IPR049177">
    <property type="entry name" value="MgtC_SapB_SrpB_YhiD_N"/>
</dbReference>
<dbReference type="EMBL" id="SMMU01000020">
    <property type="protein sequence ID" value="TCL28717.1"/>
    <property type="molecule type" value="Genomic_DNA"/>
</dbReference>
<comment type="similarity">
    <text evidence="2 7">Belongs to the MgtC/SapB family.</text>
</comment>
<dbReference type="PANTHER" id="PTHR33778:SF1">
    <property type="entry name" value="MAGNESIUM TRANSPORTER YHID-RELATED"/>
    <property type="match status" value="1"/>
</dbReference>
<evidence type="ECO:0000313" key="9">
    <source>
        <dbReference type="EMBL" id="TCL28717.1"/>
    </source>
</evidence>
<accession>A0A4R1PIP0</accession>
<evidence type="ECO:0000256" key="6">
    <source>
        <dbReference type="ARBA" id="ARBA00023136"/>
    </source>
</evidence>
<protein>
    <recommendedName>
        <fullName evidence="7">Protein MgtC</fullName>
    </recommendedName>
</protein>
<gene>
    <name evidence="9" type="ORF">EV691_12073</name>
</gene>
<evidence type="ECO:0000256" key="5">
    <source>
        <dbReference type="ARBA" id="ARBA00022989"/>
    </source>
</evidence>
<evidence type="ECO:0000256" key="7">
    <source>
        <dbReference type="RuleBase" id="RU365041"/>
    </source>
</evidence>
<dbReference type="GO" id="GO:0005886">
    <property type="term" value="C:plasma membrane"/>
    <property type="evidence" value="ECO:0007669"/>
    <property type="project" value="UniProtKB-SubCell"/>
</dbReference>
<evidence type="ECO:0000259" key="8">
    <source>
        <dbReference type="Pfam" id="PF02308"/>
    </source>
</evidence>
<dbReference type="Proteomes" id="UP000295169">
    <property type="component" value="Unassembled WGS sequence"/>
</dbReference>
<keyword evidence="6 7" id="KW-0472">Membrane</keyword>
<evidence type="ECO:0000313" key="10">
    <source>
        <dbReference type="Proteomes" id="UP000295169"/>
    </source>
</evidence>
<keyword evidence="5 7" id="KW-1133">Transmembrane helix</keyword>